<dbReference type="GO" id="GO:0000428">
    <property type="term" value="C:DNA-directed RNA polymerase complex"/>
    <property type="evidence" value="ECO:0007669"/>
    <property type="project" value="UniProtKB-KW"/>
</dbReference>
<organism evidence="8 9">
    <name type="scientific">Glossina brevipalpis</name>
    <dbReference type="NCBI Taxonomy" id="37001"/>
    <lineage>
        <taxon>Eukaryota</taxon>
        <taxon>Metazoa</taxon>
        <taxon>Ecdysozoa</taxon>
        <taxon>Arthropoda</taxon>
        <taxon>Hexapoda</taxon>
        <taxon>Insecta</taxon>
        <taxon>Pterygota</taxon>
        <taxon>Neoptera</taxon>
        <taxon>Endopterygota</taxon>
        <taxon>Diptera</taxon>
        <taxon>Brachycera</taxon>
        <taxon>Muscomorpha</taxon>
        <taxon>Hippoboscoidea</taxon>
        <taxon>Glossinidae</taxon>
        <taxon>Glossina</taxon>
    </lineage>
</organism>
<feature type="domain" description="RNA polymerase Rpb2" evidence="7">
    <location>
        <begin position="39"/>
        <end position="108"/>
    </location>
</feature>
<dbReference type="SUPFAM" id="SSF64484">
    <property type="entry name" value="beta and beta-prime subunits of DNA dependent RNA-polymerase"/>
    <property type="match status" value="1"/>
</dbReference>
<evidence type="ECO:0000256" key="1">
    <source>
        <dbReference type="ARBA" id="ARBA00006835"/>
    </source>
</evidence>
<dbReference type="EC" id="2.7.7.6" evidence="2"/>
<dbReference type="GO" id="GO:0003677">
    <property type="term" value="F:DNA binding"/>
    <property type="evidence" value="ECO:0007669"/>
    <property type="project" value="InterPro"/>
</dbReference>
<comment type="similarity">
    <text evidence="1">Belongs to the RNA polymerase beta chain family.</text>
</comment>
<evidence type="ECO:0000256" key="4">
    <source>
        <dbReference type="ARBA" id="ARBA00022679"/>
    </source>
</evidence>
<evidence type="ECO:0000256" key="6">
    <source>
        <dbReference type="ARBA" id="ARBA00023163"/>
    </source>
</evidence>
<dbReference type="InterPro" id="IPR007642">
    <property type="entry name" value="RNA_pol_Rpb2_2"/>
</dbReference>
<dbReference type="Pfam" id="PF04561">
    <property type="entry name" value="RNA_pol_Rpb2_2"/>
    <property type="match status" value="1"/>
</dbReference>
<sequence>MATNTVYVFSMKDGQRIPYISSKKLPLFRALDEAFVVQKQESKSPGVTKDKRIKYTNGILQKEMLPHVGVSETKKAYFLGFMVHRLLLASLGRRELDDRHHYGNKRLDLTGLLLAFLFRGLFKNLMKEV</sequence>
<name>A0A1A9X296_9MUSC</name>
<evidence type="ECO:0000256" key="2">
    <source>
        <dbReference type="ARBA" id="ARBA00012418"/>
    </source>
</evidence>
<dbReference type="InterPro" id="IPR015712">
    <property type="entry name" value="DNA-dir_RNA_pol_su2"/>
</dbReference>
<protein>
    <recommendedName>
        <fullName evidence="2">DNA-directed RNA polymerase</fullName>
        <ecNumber evidence="2">2.7.7.6</ecNumber>
    </recommendedName>
</protein>
<keyword evidence="9" id="KW-1185">Reference proteome</keyword>
<reference evidence="9" key="1">
    <citation type="submission" date="2014-03" db="EMBL/GenBank/DDBJ databases">
        <authorList>
            <person name="Aksoy S."/>
            <person name="Warren W."/>
            <person name="Wilson R.K."/>
        </authorList>
    </citation>
    <scope>NUCLEOTIDE SEQUENCE [LARGE SCALE GENOMIC DNA]</scope>
    <source>
        <strain evidence="9">IAEA</strain>
    </source>
</reference>
<keyword evidence="3" id="KW-0240">DNA-directed RNA polymerase</keyword>
<dbReference type="GO" id="GO:0006351">
    <property type="term" value="P:DNA-templated transcription"/>
    <property type="evidence" value="ECO:0007669"/>
    <property type="project" value="InterPro"/>
</dbReference>
<evidence type="ECO:0000313" key="9">
    <source>
        <dbReference type="Proteomes" id="UP000091820"/>
    </source>
</evidence>
<dbReference type="Proteomes" id="UP000091820">
    <property type="component" value="Unassembled WGS sequence"/>
</dbReference>
<keyword evidence="6" id="KW-0804">Transcription</keyword>
<dbReference type="PANTHER" id="PTHR20856">
    <property type="entry name" value="DNA-DIRECTED RNA POLYMERASE I SUBUNIT 2"/>
    <property type="match status" value="1"/>
</dbReference>
<evidence type="ECO:0000256" key="3">
    <source>
        <dbReference type="ARBA" id="ARBA00022478"/>
    </source>
</evidence>
<dbReference type="InterPro" id="IPR037034">
    <property type="entry name" value="RNA_pol_Rpb2_2_sf"/>
</dbReference>
<keyword evidence="4" id="KW-0808">Transferase</keyword>
<dbReference type="GO" id="GO:0032549">
    <property type="term" value="F:ribonucleoside binding"/>
    <property type="evidence" value="ECO:0007669"/>
    <property type="project" value="InterPro"/>
</dbReference>
<evidence type="ECO:0000259" key="7">
    <source>
        <dbReference type="Pfam" id="PF04561"/>
    </source>
</evidence>
<evidence type="ECO:0000256" key="5">
    <source>
        <dbReference type="ARBA" id="ARBA00022695"/>
    </source>
</evidence>
<proteinExistence type="inferred from homology"/>
<dbReference type="EnsemblMetazoa" id="GBRI041653-RA">
    <property type="protein sequence ID" value="GBRI041653-PA"/>
    <property type="gene ID" value="GBRI041653"/>
</dbReference>
<dbReference type="STRING" id="37001.A0A1A9X296"/>
<dbReference type="GO" id="GO:0003899">
    <property type="term" value="F:DNA-directed RNA polymerase activity"/>
    <property type="evidence" value="ECO:0007669"/>
    <property type="project" value="UniProtKB-EC"/>
</dbReference>
<dbReference type="Gene3D" id="3.90.1110.10">
    <property type="entry name" value="RNA polymerase Rpb2, domain 2"/>
    <property type="match status" value="1"/>
</dbReference>
<reference evidence="8" key="2">
    <citation type="submission" date="2020-05" db="UniProtKB">
        <authorList>
            <consortium name="EnsemblMetazoa"/>
        </authorList>
    </citation>
    <scope>IDENTIFICATION</scope>
    <source>
        <strain evidence="8">IAEA</strain>
    </source>
</reference>
<keyword evidence="5" id="KW-0548">Nucleotidyltransferase</keyword>
<dbReference type="AlphaFoldDB" id="A0A1A9X296"/>
<evidence type="ECO:0000313" key="8">
    <source>
        <dbReference type="EnsemblMetazoa" id="GBRI041653-PA"/>
    </source>
</evidence>
<dbReference type="VEuPathDB" id="VectorBase:GBRI041653"/>
<accession>A0A1A9X296</accession>